<reference evidence="6" key="2">
    <citation type="submission" date="2025-09" db="UniProtKB">
        <authorList>
            <consortium name="Ensembl"/>
        </authorList>
    </citation>
    <scope>IDENTIFICATION</scope>
</reference>
<keyword evidence="4" id="KW-1133">Transmembrane helix</keyword>
<evidence type="ECO:0000256" key="1">
    <source>
        <dbReference type="ARBA" id="ARBA00008535"/>
    </source>
</evidence>
<protein>
    <submittedName>
        <fullName evidence="6">GTPase IMAP family member 4-like</fullName>
    </submittedName>
</protein>
<evidence type="ECO:0000256" key="3">
    <source>
        <dbReference type="ARBA" id="ARBA00023134"/>
    </source>
</evidence>
<feature type="transmembrane region" description="Helical" evidence="4">
    <location>
        <begin position="287"/>
        <end position="308"/>
    </location>
</feature>
<dbReference type="InterPro" id="IPR006703">
    <property type="entry name" value="G_AIG1"/>
</dbReference>
<dbReference type="InterPro" id="IPR045058">
    <property type="entry name" value="GIMA/IAN/Toc"/>
</dbReference>
<dbReference type="InterPro" id="IPR027417">
    <property type="entry name" value="P-loop_NTPase"/>
</dbReference>
<keyword evidence="2" id="KW-0547">Nucleotide-binding</keyword>
<feature type="transmembrane region" description="Helical" evidence="4">
    <location>
        <begin position="261"/>
        <end position="281"/>
    </location>
</feature>
<dbReference type="SUPFAM" id="SSF52540">
    <property type="entry name" value="P-loop containing nucleoside triphosphate hydrolases"/>
    <property type="match status" value="1"/>
</dbReference>
<evidence type="ECO:0000313" key="6">
    <source>
        <dbReference type="Ensembl" id="ENSHBUP00000006332.1"/>
    </source>
</evidence>
<keyword evidence="3" id="KW-0342">GTP-binding</keyword>
<dbReference type="Proteomes" id="UP000264840">
    <property type="component" value="Unplaced"/>
</dbReference>
<keyword evidence="4" id="KW-0812">Transmembrane</keyword>
<feature type="domain" description="AIG1-type G" evidence="5">
    <location>
        <begin position="20"/>
        <end position="220"/>
    </location>
</feature>
<organism evidence="6 7">
    <name type="scientific">Haplochromis burtoni</name>
    <name type="common">Burton's mouthbrooder</name>
    <name type="synonym">Chromis burtoni</name>
    <dbReference type="NCBI Taxonomy" id="8153"/>
    <lineage>
        <taxon>Eukaryota</taxon>
        <taxon>Metazoa</taxon>
        <taxon>Chordata</taxon>
        <taxon>Craniata</taxon>
        <taxon>Vertebrata</taxon>
        <taxon>Euteleostomi</taxon>
        <taxon>Actinopterygii</taxon>
        <taxon>Neopterygii</taxon>
        <taxon>Teleostei</taxon>
        <taxon>Neoteleostei</taxon>
        <taxon>Acanthomorphata</taxon>
        <taxon>Ovalentaria</taxon>
        <taxon>Cichlomorphae</taxon>
        <taxon>Cichliformes</taxon>
        <taxon>Cichlidae</taxon>
        <taxon>African cichlids</taxon>
        <taxon>Pseudocrenilabrinae</taxon>
        <taxon>Haplochromini</taxon>
        <taxon>Haplochromis</taxon>
    </lineage>
</organism>
<evidence type="ECO:0000256" key="4">
    <source>
        <dbReference type="SAM" id="Phobius"/>
    </source>
</evidence>
<dbReference type="CDD" id="cd01852">
    <property type="entry name" value="AIG1"/>
    <property type="match status" value="1"/>
</dbReference>
<dbReference type="STRING" id="8153.ENSHBUP00000006332"/>
<dbReference type="OMA" id="LNRIKMC"/>
<dbReference type="FunFam" id="3.40.50.300:FF:000366">
    <property type="entry name" value="GTPase, IMAP family member 2"/>
    <property type="match status" value="1"/>
</dbReference>
<dbReference type="AlphaFoldDB" id="A0A3Q2V5S6"/>
<dbReference type="GeneID" id="102305899"/>
<keyword evidence="7" id="KW-1185">Reference proteome</keyword>
<dbReference type="PANTHER" id="PTHR10903:SF186">
    <property type="entry name" value="GTPASE IMAP FAMILY MEMBER 4-LIKE-RELATED"/>
    <property type="match status" value="1"/>
</dbReference>
<sequence length="314" mass="34051">MASAVERVKTTKPVMAKETKKEFRIVLVGKTGVGKSSTGNTILGSKAFKCKLAFGSMTEQCEKKTCEFDGQKLSVVDTPGLFDNKKKNTDVMKEIAKCISFGAPGPHVFLILIEIGRFTKEDVETVETLHKMFGREASSYTMVLFTRGDNLEGYKTKIKDLISDDPAIRRFISQCGGVYHVFNNKSNDPLQVRELLEIINTMVERNGGRYYTNEMFRKAEKAITEEMERLQRETPEITSREARAQAERDNKFIRSFVTNTLLGAVAGAAGAALSGAVTGAAAGPVGVVVGGATGAAVGLSSGIVAVAMEKCIIQ</sequence>
<evidence type="ECO:0000313" key="7">
    <source>
        <dbReference type="Proteomes" id="UP000264840"/>
    </source>
</evidence>
<dbReference type="PANTHER" id="PTHR10903">
    <property type="entry name" value="GTPASE, IMAP FAMILY MEMBER-RELATED"/>
    <property type="match status" value="1"/>
</dbReference>
<name>A0A3Q2V5S6_HAPBU</name>
<accession>A0A3Q2V5S6</accession>
<proteinExistence type="inferred from homology"/>
<dbReference type="Ensembl" id="ENSHBUT00000005471.1">
    <property type="protein sequence ID" value="ENSHBUP00000006332.1"/>
    <property type="gene ID" value="ENSHBUG00000007729.1"/>
</dbReference>
<dbReference type="Gene3D" id="3.40.50.300">
    <property type="entry name" value="P-loop containing nucleotide triphosphate hydrolases"/>
    <property type="match status" value="1"/>
</dbReference>
<reference evidence="6" key="1">
    <citation type="submission" date="2025-08" db="UniProtKB">
        <authorList>
            <consortium name="Ensembl"/>
        </authorList>
    </citation>
    <scope>IDENTIFICATION</scope>
</reference>
<evidence type="ECO:0000256" key="2">
    <source>
        <dbReference type="ARBA" id="ARBA00022741"/>
    </source>
</evidence>
<dbReference type="GO" id="GO:0005525">
    <property type="term" value="F:GTP binding"/>
    <property type="evidence" value="ECO:0007669"/>
    <property type="project" value="UniProtKB-KW"/>
</dbReference>
<comment type="similarity">
    <text evidence="1">Belongs to the TRAFAC class TrmE-Era-EngA-EngB-Septin-like GTPase superfamily. AIG1/Toc34/Toc159-like paraseptin GTPase family. IAN subfamily.</text>
</comment>
<keyword evidence="4" id="KW-0472">Membrane</keyword>
<evidence type="ECO:0000259" key="5">
    <source>
        <dbReference type="PROSITE" id="PS51720"/>
    </source>
</evidence>
<dbReference type="PROSITE" id="PS51720">
    <property type="entry name" value="G_AIG1"/>
    <property type="match status" value="1"/>
</dbReference>
<dbReference type="Pfam" id="PF04548">
    <property type="entry name" value="AIG1"/>
    <property type="match status" value="1"/>
</dbReference>
<dbReference type="RefSeq" id="XP_005952286.1">
    <property type="nucleotide sequence ID" value="XM_005952224.2"/>
</dbReference>
<dbReference type="GeneTree" id="ENSGT01120000271858"/>